<gene>
    <name evidence="1" type="ORF">CPLU01_01788</name>
</gene>
<keyword evidence="2" id="KW-1185">Reference proteome</keyword>
<name>A0A8H6KY17_9PEZI</name>
<dbReference type="AlphaFoldDB" id="A0A8H6KY17"/>
<reference evidence="1" key="1">
    <citation type="journal article" date="2020" name="Phytopathology">
        <title>Genome Sequence Resources of Colletotrichum truncatum, C. plurivorum, C. musicola, and C. sojae: Four Species Pathogenic to Soybean (Glycine max).</title>
        <authorList>
            <person name="Rogerio F."/>
            <person name="Boufleur T.R."/>
            <person name="Ciampi-Guillardi M."/>
            <person name="Sukno S.A."/>
            <person name="Thon M.R."/>
            <person name="Massola Junior N.S."/>
            <person name="Baroncelli R."/>
        </authorList>
    </citation>
    <scope>NUCLEOTIDE SEQUENCE</scope>
    <source>
        <strain evidence="1">LFN00145</strain>
    </source>
</reference>
<dbReference type="Proteomes" id="UP000654918">
    <property type="component" value="Unassembled WGS sequence"/>
</dbReference>
<protein>
    <submittedName>
        <fullName evidence="1">Uncharacterized protein</fullName>
    </submittedName>
</protein>
<organism evidence="1 2">
    <name type="scientific">Colletotrichum plurivorum</name>
    <dbReference type="NCBI Taxonomy" id="2175906"/>
    <lineage>
        <taxon>Eukaryota</taxon>
        <taxon>Fungi</taxon>
        <taxon>Dikarya</taxon>
        <taxon>Ascomycota</taxon>
        <taxon>Pezizomycotina</taxon>
        <taxon>Sordariomycetes</taxon>
        <taxon>Hypocreomycetidae</taxon>
        <taxon>Glomerellales</taxon>
        <taxon>Glomerellaceae</taxon>
        <taxon>Colletotrichum</taxon>
        <taxon>Colletotrichum orchidearum species complex</taxon>
    </lineage>
</organism>
<proteinExistence type="predicted"/>
<evidence type="ECO:0000313" key="1">
    <source>
        <dbReference type="EMBL" id="KAF6839368.1"/>
    </source>
</evidence>
<dbReference type="EMBL" id="WIGO01000013">
    <property type="protein sequence ID" value="KAF6839368.1"/>
    <property type="molecule type" value="Genomic_DNA"/>
</dbReference>
<evidence type="ECO:0000313" key="2">
    <source>
        <dbReference type="Proteomes" id="UP000654918"/>
    </source>
</evidence>
<comment type="caution">
    <text evidence="1">The sequence shown here is derived from an EMBL/GenBank/DDBJ whole genome shotgun (WGS) entry which is preliminary data.</text>
</comment>
<sequence length="93" mass="10164">MEHQFLKNRECTSATAICLSVASWPIIMGVFHAAGIPRYAPLFLSEVHNATLTAVQGTVTVPVPDTAAELEYYLGETESTLVAVRKPQEMKSK</sequence>
<accession>A0A8H6KY17</accession>